<evidence type="ECO:0000313" key="3">
    <source>
        <dbReference type="EMBL" id="QHI68138.1"/>
    </source>
</evidence>
<name>A0A6P1M7I9_9BACT</name>
<dbReference type="PROSITE" id="PS51371">
    <property type="entry name" value="CBS"/>
    <property type="match status" value="1"/>
</dbReference>
<evidence type="ECO:0000256" key="1">
    <source>
        <dbReference type="PROSITE-ProRule" id="PRU00703"/>
    </source>
</evidence>
<dbReference type="Pfam" id="PF00571">
    <property type="entry name" value="CBS"/>
    <property type="match status" value="1"/>
</dbReference>
<dbReference type="Proteomes" id="UP000464954">
    <property type="component" value="Chromosome"/>
</dbReference>
<proteinExistence type="predicted"/>
<accession>A0A6P1M7I9</accession>
<dbReference type="KEGG" id="taer:GT409_01295"/>
<dbReference type="SMART" id="SM00116">
    <property type="entry name" value="CBS"/>
    <property type="match status" value="2"/>
</dbReference>
<evidence type="ECO:0000313" key="4">
    <source>
        <dbReference type="Proteomes" id="UP000464954"/>
    </source>
</evidence>
<dbReference type="RefSeq" id="WP_160626171.1">
    <property type="nucleotide sequence ID" value="NZ_CP047593.1"/>
</dbReference>
<reference evidence="3 4" key="1">
    <citation type="submission" date="2020-01" db="EMBL/GenBank/DDBJ databases">
        <title>Ponticoccus aerotolerans gen. nov., sp. nov., an anaerobic bacterium and proposal of Ponticoccusceae fam. nov., Ponticoccusles ord. nov. and Ponticoccuse classis nov. in the phylum Kiritimatiellaeota.</title>
        <authorList>
            <person name="Zhou L.Y."/>
            <person name="Du Z.J."/>
        </authorList>
    </citation>
    <scope>NUCLEOTIDE SEQUENCE [LARGE SCALE GENOMIC DNA]</scope>
    <source>
        <strain evidence="3 4">S-5007</strain>
    </source>
</reference>
<sequence length="154" mass="17092">MKSNLEKTTVRDIARLINTSCLTADASTSLEKLAQMLCTSDRYKVYLNDLEGHLCGVIQAKQIAMELLRLSKNEEDAEEMLPAQAFMLNSRQGGELAEDAPAVFLTTKLGAVLNMMEQNNIREIAVVDEDEKLIGTLEAKHILSYYLQNKAAAL</sequence>
<feature type="domain" description="CBS" evidence="2">
    <location>
        <begin position="96"/>
        <end position="152"/>
    </location>
</feature>
<dbReference type="Gene3D" id="3.10.580.10">
    <property type="entry name" value="CBS-domain"/>
    <property type="match status" value="1"/>
</dbReference>
<gene>
    <name evidence="3" type="ORF">GT409_01295</name>
</gene>
<dbReference type="EMBL" id="CP047593">
    <property type="protein sequence ID" value="QHI68138.1"/>
    <property type="molecule type" value="Genomic_DNA"/>
</dbReference>
<protein>
    <submittedName>
        <fullName evidence="3">CBS domain-containing protein</fullName>
    </submittedName>
</protein>
<keyword evidence="1" id="KW-0129">CBS domain</keyword>
<keyword evidence="4" id="KW-1185">Reference proteome</keyword>
<dbReference type="SUPFAM" id="SSF54631">
    <property type="entry name" value="CBS-domain pair"/>
    <property type="match status" value="1"/>
</dbReference>
<organism evidence="3 4">
    <name type="scientific">Tichowtungia aerotolerans</name>
    <dbReference type="NCBI Taxonomy" id="2697043"/>
    <lineage>
        <taxon>Bacteria</taxon>
        <taxon>Pseudomonadati</taxon>
        <taxon>Kiritimatiellota</taxon>
        <taxon>Tichowtungiia</taxon>
        <taxon>Tichowtungiales</taxon>
        <taxon>Tichowtungiaceae</taxon>
        <taxon>Tichowtungia</taxon>
    </lineage>
</organism>
<dbReference type="InterPro" id="IPR046342">
    <property type="entry name" value="CBS_dom_sf"/>
</dbReference>
<dbReference type="InterPro" id="IPR000644">
    <property type="entry name" value="CBS_dom"/>
</dbReference>
<evidence type="ECO:0000259" key="2">
    <source>
        <dbReference type="PROSITE" id="PS51371"/>
    </source>
</evidence>
<dbReference type="AlphaFoldDB" id="A0A6P1M7I9"/>